<evidence type="ECO:0000259" key="3">
    <source>
        <dbReference type="PROSITE" id="PS50918"/>
    </source>
</evidence>
<feature type="compositionally biased region" description="Polar residues" evidence="2">
    <location>
        <begin position="646"/>
        <end position="658"/>
    </location>
</feature>
<dbReference type="PROSITE" id="PS50918">
    <property type="entry name" value="WWE"/>
    <property type="match status" value="1"/>
</dbReference>
<evidence type="ECO:0000256" key="2">
    <source>
        <dbReference type="SAM" id="MobiDB-lite"/>
    </source>
</evidence>
<dbReference type="EMBL" id="GDAI01002194">
    <property type="protein sequence ID" value="JAI15409.1"/>
    <property type="molecule type" value="mRNA"/>
</dbReference>
<feature type="non-terminal residue" evidence="5">
    <location>
        <position position="1"/>
    </location>
</feature>
<dbReference type="Pfam" id="PF23464">
    <property type="entry name" value="WWE_3"/>
    <property type="match status" value="1"/>
</dbReference>
<dbReference type="Pfam" id="PF02862">
    <property type="entry name" value="DDHD"/>
    <property type="match status" value="1"/>
</dbReference>
<dbReference type="PANTHER" id="PTHR23509">
    <property type="entry name" value="PA-PL1 PHOSPHOLIPASE FAMILY"/>
    <property type="match status" value="1"/>
</dbReference>
<feature type="compositionally biased region" description="Pro residues" evidence="2">
    <location>
        <begin position="413"/>
        <end position="426"/>
    </location>
</feature>
<feature type="compositionally biased region" description="Low complexity" evidence="2">
    <location>
        <begin position="323"/>
        <end position="355"/>
    </location>
</feature>
<dbReference type="InterPro" id="IPR057825">
    <property type="entry name" value="WWE_SEC23-DDH2"/>
</dbReference>
<evidence type="ECO:0000259" key="4">
    <source>
        <dbReference type="PROSITE" id="PS51043"/>
    </source>
</evidence>
<feature type="region of interest" description="Disordered" evidence="2">
    <location>
        <begin position="1405"/>
        <end position="1425"/>
    </location>
</feature>
<comment type="similarity">
    <text evidence="1">Belongs to the PA-PLA1 family.</text>
</comment>
<feature type="compositionally biased region" description="Low complexity" evidence="2">
    <location>
        <begin position="368"/>
        <end position="392"/>
    </location>
</feature>
<feature type="domain" description="DDHD" evidence="4">
    <location>
        <begin position="1271"/>
        <end position="1483"/>
    </location>
</feature>
<feature type="region of interest" description="Disordered" evidence="2">
    <location>
        <begin position="1"/>
        <end position="107"/>
    </location>
</feature>
<proteinExistence type="evidence at transcript level"/>
<feature type="region of interest" description="Disordered" evidence="2">
    <location>
        <begin position="368"/>
        <end position="429"/>
    </location>
</feature>
<dbReference type="PROSITE" id="PS51043">
    <property type="entry name" value="DDHD"/>
    <property type="match status" value="1"/>
</dbReference>
<dbReference type="InterPro" id="IPR004170">
    <property type="entry name" value="WWE_dom"/>
</dbReference>
<reference evidence="5" key="1">
    <citation type="journal article" date="2015" name="Insect Biochem. Mol. Biol.">
        <title>An insight into the sialome of the horse fly, Tabanus bromius.</title>
        <authorList>
            <person name="Ribeiro J.M."/>
            <person name="Kazimirova M."/>
            <person name="Takac P."/>
            <person name="Andersen J.F."/>
            <person name="Francischetti I.M."/>
        </authorList>
    </citation>
    <scope>NUCLEOTIDE SEQUENCE</scope>
</reference>
<feature type="domain" description="WWE" evidence="3">
    <location>
        <begin position="880"/>
        <end position="962"/>
    </location>
</feature>
<protein>
    <submittedName>
        <fullName evidence="5">Putative phosphatidic acid-preferring phospholipase a1</fullName>
    </submittedName>
</protein>
<dbReference type="GO" id="GO:0004620">
    <property type="term" value="F:phospholipase activity"/>
    <property type="evidence" value="ECO:0007669"/>
    <property type="project" value="TreeGrafter"/>
</dbReference>
<feature type="compositionally biased region" description="Polar residues" evidence="2">
    <location>
        <begin position="1505"/>
        <end position="1521"/>
    </location>
</feature>
<dbReference type="PANTHER" id="PTHR23509:SF10">
    <property type="entry name" value="LD21067P"/>
    <property type="match status" value="1"/>
</dbReference>
<accession>A0A0K8TM26</accession>
<dbReference type="InterPro" id="IPR058055">
    <property type="entry name" value="PA-PLA1"/>
</dbReference>
<feature type="compositionally biased region" description="Polar residues" evidence="2">
    <location>
        <begin position="60"/>
        <end position="73"/>
    </location>
</feature>
<dbReference type="GO" id="GO:0030134">
    <property type="term" value="C:COPII-coated ER to Golgi transport vesicle"/>
    <property type="evidence" value="ECO:0007669"/>
    <property type="project" value="TreeGrafter"/>
</dbReference>
<feature type="compositionally biased region" description="Low complexity" evidence="2">
    <location>
        <begin position="97"/>
        <end position="107"/>
    </location>
</feature>
<sequence>SWNPIALAPNTAPLKPQEKQSEPISVSLFNPAAAQAEAQKLVEPSQPSEPPKAGFVRGPISSTHPVTPQQPLFSPQEAVGSAVPPPLFGSSQIDLSTTQENNQTQQPQPIFFNPLQSVTGAIQQPFLNPVNPPPVVLSQPVVPQSAFPQPARPPSIGSLSENQELRRLSTDSQGNIQPPPKLGQPGQGGVGNFRLQKGTRHYKSALTSSNVQPLNLPQPFQEIPSSFQAPLQNFSPPPPPLNTPIVQLQQIYFPQNVNASKPQPQGESLVQELNAKFEPSAPPLSELSRPESVDVVKPAIPVTTLVQPAYQEQPHLQHHQEQQQKPPLHQQYQHFQQQQQPQQEHQQVQPQHQHLQQLPQEQLYIGQLQHQNQSQQQQQHYQQNQQQFHPKQQPGPPAIPFHSAEHSKEQNLSPPPTVGSIQPPPLSGFLRNTKKAEATKLLSPPTVPPRKDSEIVDREVQQLTAVSENFSSEGFKPFVAQEEKSSEEVTSTYENIVIHQDQVKTSEQIVEHLEAVPLKEPEPKAAPYQLLQPDEHHLVRDTSSELSDSQETSKFYLFKPIDKPEESVQAADTVFPKDSDVTKDIEHIPTLKYVPSEPKLKSIASDLEYQQTENETIEKIFQESEQKSERPVFSIANYFSNQPGNTFEHSNLFSQPTEKPQVPLNNNYNSDQIDNNQTDSVASERVDNKNPNLDSLNNNQNLQHQSTLSNFFSSPQVSQCTVIENNINDVVNENIPVLEKSSQDPLEFFNTFQQGGQSDNNSILSEDINSQSIQNFFNNPPQNLNNLTSDLNYNLVSGGIVSANLQNLRVTQTRGGLRTSSPLSTLVEPPSSACSEFSSEVSSQFGTNSFYKPNDTNDNSEIFDPEILELFDMSTLKESNMNANTNVAYRPITRHWFYKKAVDSKHIWTPFSHLDSNLIEENFNEEGGRNVIPVEGGRYDVNITERTRIPIYWAGEATEVRRCSWFYKAVDSRYCPYEESIADILEEEYKNASITGEWRRKIPLPTGETVVFHGPTVMVHYLASQSADSWSSTSQTPSRPRVVKRDIEEFSIEEGECKKVDHILFMVHGIGSVCDLKFRKVEEVVDEFRSIATQLVQAHYKNSRESGDIGRVEVLPVSWHSELHSEESGIDKRLRAITLESIPKLRNFANDTLLDVLFYTSPVFCQSIMNTVAGTMNKVYLKYCQRNPEFKGGVSLAGHSLGSLILFDLLCHQQRVEEVDIENSENADETIEPMEFVTAPFADANLTTAKQISYTVGSAGTGQPFINYPHLLFAPKKFFALGSPIGMFVTIRGIDALGLEFKLPTCPKFYNIFHPYDPVAYRIEALVNPDLSALRPVLIPHHKGRKRMHLELKETMTRVGADIKQKIFDTFRSTVDRLTIKHKTDPKEIEKEVDKVLDMQLKLETEPQTSERTRTNSLSVHSDIDSGETDLPLGELNCSNRIDYVLQEAPLEFFNEYLFALKSHVCYWDSEDTILFIMKEIYSALGFRPDSQVPQQNMTIERPSSRCSSTQVSPTKSTDSS</sequence>
<feature type="region of interest" description="Disordered" evidence="2">
    <location>
        <begin position="1493"/>
        <end position="1521"/>
    </location>
</feature>
<dbReference type="SMART" id="SM01127">
    <property type="entry name" value="DDHD"/>
    <property type="match status" value="1"/>
</dbReference>
<feature type="region of interest" description="Disordered" evidence="2">
    <location>
        <begin position="312"/>
        <end position="355"/>
    </location>
</feature>
<feature type="compositionally biased region" description="Basic and acidic residues" evidence="2">
    <location>
        <begin position="1405"/>
        <end position="1414"/>
    </location>
</feature>
<evidence type="ECO:0000313" key="5">
    <source>
        <dbReference type="EMBL" id="JAI15409.1"/>
    </source>
</evidence>
<organism evidence="5">
    <name type="scientific">Tabanus bromius</name>
    <name type="common">Band-eyed brown horse fly</name>
    <dbReference type="NCBI Taxonomy" id="304241"/>
    <lineage>
        <taxon>Eukaryota</taxon>
        <taxon>Metazoa</taxon>
        <taxon>Ecdysozoa</taxon>
        <taxon>Arthropoda</taxon>
        <taxon>Hexapoda</taxon>
        <taxon>Insecta</taxon>
        <taxon>Pterygota</taxon>
        <taxon>Neoptera</taxon>
        <taxon>Endopterygota</taxon>
        <taxon>Diptera</taxon>
        <taxon>Brachycera</taxon>
        <taxon>Tabanomorpha</taxon>
        <taxon>Tabanoidea</taxon>
        <taxon>Tabanidae</taxon>
        <taxon>Tabanus</taxon>
    </lineage>
</organism>
<dbReference type="Pfam" id="PF02825">
    <property type="entry name" value="WWE"/>
    <property type="match status" value="1"/>
</dbReference>
<evidence type="ECO:0000256" key="1">
    <source>
        <dbReference type="ARBA" id="ARBA00038464"/>
    </source>
</evidence>
<feature type="region of interest" description="Disordered" evidence="2">
    <location>
        <begin position="646"/>
        <end position="675"/>
    </location>
</feature>
<dbReference type="GO" id="GO:0046872">
    <property type="term" value="F:metal ion binding"/>
    <property type="evidence" value="ECO:0007669"/>
    <property type="project" value="InterPro"/>
</dbReference>
<feature type="region of interest" description="Disordered" evidence="2">
    <location>
        <begin position="166"/>
        <end position="194"/>
    </location>
</feature>
<dbReference type="InterPro" id="IPR004177">
    <property type="entry name" value="DDHD_dom"/>
</dbReference>
<name>A0A0K8TM26_TABBR</name>
<feature type="compositionally biased region" description="Low complexity" evidence="2">
    <location>
        <begin position="665"/>
        <end position="675"/>
    </location>
</feature>